<keyword evidence="2" id="KW-1185">Reference proteome</keyword>
<evidence type="ECO:0000313" key="1">
    <source>
        <dbReference type="EMBL" id="WNM40915.1"/>
    </source>
</evidence>
<reference evidence="1 2" key="1">
    <citation type="submission" date="2023-09" db="EMBL/GenBank/DDBJ databases">
        <title>Micromonospora halotolerans DSM 45598 genome sequence.</title>
        <authorList>
            <person name="Mo P."/>
        </authorList>
    </citation>
    <scope>NUCLEOTIDE SEQUENCE [LARGE SCALE GENOMIC DNA]</scope>
    <source>
        <strain evidence="1 2">DSM 45598</strain>
    </source>
</reference>
<proteinExistence type="predicted"/>
<dbReference type="EMBL" id="CP134876">
    <property type="protein sequence ID" value="WNM40915.1"/>
    <property type="molecule type" value="Genomic_DNA"/>
</dbReference>
<dbReference type="Proteomes" id="UP001303001">
    <property type="component" value="Chromosome"/>
</dbReference>
<name>A0ABZ0A117_9ACTN</name>
<gene>
    <name evidence="1" type="ORF">RMN56_06075</name>
</gene>
<organism evidence="1 2">
    <name type="scientific">Micromonospora halotolerans</name>
    <dbReference type="NCBI Taxonomy" id="709879"/>
    <lineage>
        <taxon>Bacteria</taxon>
        <taxon>Bacillati</taxon>
        <taxon>Actinomycetota</taxon>
        <taxon>Actinomycetes</taxon>
        <taxon>Micromonosporales</taxon>
        <taxon>Micromonosporaceae</taxon>
        <taxon>Micromonospora</taxon>
    </lineage>
</organism>
<dbReference type="RefSeq" id="WP_313722852.1">
    <property type="nucleotide sequence ID" value="NZ_CP134876.1"/>
</dbReference>
<evidence type="ECO:0000313" key="2">
    <source>
        <dbReference type="Proteomes" id="UP001303001"/>
    </source>
</evidence>
<protein>
    <submittedName>
        <fullName evidence="1">Uncharacterized protein</fullName>
    </submittedName>
</protein>
<sequence>MLAGLEVPPAVEAGRVITAVLAGLHSGSHSGVVFDSPPRAGKSTQVVRVAVEMAAAGEPLIIIGQTGEHVNDLIDRLAQKASDPGTGRFSAAVYTPSERVKGHETVRFGANVADLGGPAVIIGTAAKRACFPAPALDAAKERAKRRMFGIKHSVARWA</sequence>
<accession>A0ABZ0A117</accession>